<organism evidence="2">
    <name type="scientific">bioreactor metagenome</name>
    <dbReference type="NCBI Taxonomy" id="1076179"/>
    <lineage>
        <taxon>unclassified sequences</taxon>
        <taxon>metagenomes</taxon>
        <taxon>ecological metagenomes</taxon>
    </lineage>
</organism>
<gene>
    <name evidence="2" type="ORF">SDC9_46551</name>
</gene>
<feature type="compositionally biased region" description="Basic and acidic residues" evidence="1">
    <location>
        <begin position="123"/>
        <end position="134"/>
    </location>
</feature>
<sequence>MGQQSSRESAVDGAYHQGKEPGAEKPHACHFGGHGILPDGDACRPPPGAEEVPRHKHASGEADQHHGKGGEPVDARKPPRAVSYLEIFEDDPEGFAEAEDGYGEVVAPEFRPEGGNTDDQADEPCRRSPRREGEIEGNVVVVGKDRRSVGAHCHESGVPKGEKPREPGEDGEAEHGDHVDARENHNGKNIVHGYTFSSLSCPQRPLGLQTRKAIRSVKLNTSRITLET</sequence>
<dbReference type="AlphaFoldDB" id="A0A644W9Z6"/>
<feature type="compositionally biased region" description="Basic and acidic residues" evidence="1">
    <location>
        <begin position="17"/>
        <end position="27"/>
    </location>
</feature>
<proteinExistence type="predicted"/>
<feature type="compositionally biased region" description="Basic and acidic residues" evidence="1">
    <location>
        <begin position="143"/>
        <end position="185"/>
    </location>
</feature>
<feature type="region of interest" description="Disordered" evidence="1">
    <location>
        <begin position="1"/>
        <end position="81"/>
    </location>
</feature>
<evidence type="ECO:0000256" key="1">
    <source>
        <dbReference type="SAM" id="MobiDB-lite"/>
    </source>
</evidence>
<feature type="compositionally biased region" description="Basic and acidic residues" evidence="1">
    <location>
        <begin position="58"/>
        <end position="77"/>
    </location>
</feature>
<reference evidence="2" key="1">
    <citation type="submission" date="2019-08" db="EMBL/GenBank/DDBJ databases">
        <authorList>
            <person name="Kucharzyk K."/>
            <person name="Murdoch R.W."/>
            <person name="Higgins S."/>
            <person name="Loffler F."/>
        </authorList>
    </citation>
    <scope>NUCLEOTIDE SEQUENCE</scope>
</reference>
<protein>
    <submittedName>
        <fullName evidence="2">Uncharacterized protein</fullName>
    </submittedName>
</protein>
<name>A0A644W9Z6_9ZZZZ</name>
<feature type="region of interest" description="Disordered" evidence="1">
    <location>
        <begin position="107"/>
        <end position="185"/>
    </location>
</feature>
<accession>A0A644W9Z6</accession>
<comment type="caution">
    <text evidence="2">The sequence shown here is derived from an EMBL/GenBank/DDBJ whole genome shotgun (WGS) entry which is preliminary data.</text>
</comment>
<dbReference type="EMBL" id="VSSQ01000723">
    <property type="protein sequence ID" value="MPM00327.1"/>
    <property type="molecule type" value="Genomic_DNA"/>
</dbReference>
<evidence type="ECO:0000313" key="2">
    <source>
        <dbReference type="EMBL" id="MPM00327.1"/>
    </source>
</evidence>